<protein>
    <submittedName>
        <fullName evidence="1">DUF4258 domain-containing protein</fullName>
    </submittedName>
</protein>
<dbReference type="Pfam" id="PF14076">
    <property type="entry name" value="DUF4258"/>
    <property type="match status" value="1"/>
</dbReference>
<proteinExistence type="predicted"/>
<reference evidence="1" key="1">
    <citation type="journal article" date="2020" name="mSystems">
        <title>Genome- and Community-Level Interaction Insights into Carbon Utilization and Element Cycling Functions of Hydrothermarchaeota in Hydrothermal Sediment.</title>
        <authorList>
            <person name="Zhou Z."/>
            <person name="Liu Y."/>
            <person name="Xu W."/>
            <person name="Pan J."/>
            <person name="Luo Z.H."/>
            <person name="Li M."/>
        </authorList>
    </citation>
    <scope>NUCLEOTIDE SEQUENCE [LARGE SCALE GENOMIC DNA]</scope>
    <source>
        <strain evidence="1">SpSt-143</strain>
    </source>
</reference>
<accession>A0A7V2F6M9</accession>
<sequence length="101" mass="11977">MRCFWRYQGSMAKPIARYVLTSHAHFEMERRGIHAEVVHQVLAAPEQRIQVRPGREVLQSKIALQGKVYLVRVFVDVDREPPEVVTVYRTSKIEKYWRQEP</sequence>
<organism evidence="1">
    <name type="scientific">Rhodothermus marinus</name>
    <name type="common">Rhodothermus obamensis</name>
    <dbReference type="NCBI Taxonomy" id="29549"/>
    <lineage>
        <taxon>Bacteria</taxon>
        <taxon>Pseudomonadati</taxon>
        <taxon>Rhodothermota</taxon>
        <taxon>Rhodothermia</taxon>
        <taxon>Rhodothermales</taxon>
        <taxon>Rhodothermaceae</taxon>
        <taxon>Rhodothermus</taxon>
    </lineage>
</organism>
<dbReference type="EMBL" id="DSGB01000006">
    <property type="protein sequence ID" value="HER96684.1"/>
    <property type="molecule type" value="Genomic_DNA"/>
</dbReference>
<evidence type="ECO:0000313" key="1">
    <source>
        <dbReference type="EMBL" id="HER96684.1"/>
    </source>
</evidence>
<name>A0A7V2F6M9_RHOMR</name>
<gene>
    <name evidence="1" type="ORF">ENO59_09240</name>
</gene>
<dbReference type="AlphaFoldDB" id="A0A7V2F6M9"/>
<comment type="caution">
    <text evidence="1">The sequence shown here is derived from an EMBL/GenBank/DDBJ whole genome shotgun (WGS) entry which is preliminary data.</text>
</comment>
<dbReference type="InterPro" id="IPR025354">
    <property type="entry name" value="DUF4258"/>
</dbReference>